<dbReference type="GO" id="GO:0005096">
    <property type="term" value="F:GTPase activator activity"/>
    <property type="evidence" value="ECO:0007669"/>
    <property type="project" value="UniProtKB-KW"/>
</dbReference>
<evidence type="ECO:0000313" key="4">
    <source>
        <dbReference type="EMBL" id="KAG9955574.1"/>
    </source>
</evidence>
<keyword evidence="1" id="KW-0343">GTPase activation</keyword>
<feature type="compositionally biased region" description="Polar residues" evidence="2">
    <location>
        <begin position="265"/>
        <end position="283"/>
    </location>
</feature>
<dbReference type="PANTHER" id="PTHR23176">
    <property type="entry name" value="RHO/RAC/CDC GTPASE-ACTIVATING PROTEIN"/>
    <property type="match status" value="1"/>
</dbReference>
<gene>
    <name evidence="4" type="ORF">KCU98_g17633</name>
</gene>
<keyword evidence="5" id="KW-1185">Reference proteome</keyword>
<dbReference type="AlphaFoldDB" id="A0A9P8FA69"/>
<feature type="non-terminal residue" evidence="4">
    <location>
        <position position="1"/>
    </location>
</feature>
<feature type="compositionally biased region" description="Low complexity" evidence="2">
    <location>
        <begin position="24"/>
        <end position="33"/>
    </location>
</feature>
<dbReference type="InterPro" id="IPR000198">
    <property type="entry name" value="RhoGAP_dom"/>
</dbReference>
<dbReference type="InterPro" id="IPR008936">
    <property type="entry name" value="Rho_GTPase_activation_prot"/>
</dbReference>
<feature type="non-terminal residue" evidence="4">
    <location>
        <position position="374"/>
    </location>
</feature>
<name>A0A9P8FA69_AURME</name>
<feature type="region of interest" description="Disordered" evidence="2">
    <location>
        <begin position="304"/>
        <end position="374"/>
    </location>
</feature>
<feature type="region of interest" description="Disordered" evidence="2">
    <location>
        <begin position="250"/>
        <end position="283"/>
    </location>
</feature>
<accession>A0A9P8FA69</accession>
<dbReference type="Gene3D" id="1.10.555.10">
    <property type="entry name" value="Rho GTPase activation protein"/>
    <property type="match status" value="1"/>
</dbReference>
<dbReference type="Proteomes" id="UP000729357">
    <property type="component" value="Unassembled WGS sequence"/>
</dbReference>
<dbReference type="GO" id="GO:0007165">
    <property type="term" value="P:signal transduction"/>
    <property type="evidence" value="ECO:0007669"/>
    <property type="project" value="InterPro"/>
</dbReference>
<dbReference type="Pfam" id="PF00620">
    <property type="entry name" value="RhoGAP"/>
    <property type="match status" value="1"/>
</dbReference>
<dbReference type="EMBL" id="JAHFXS010004414">
    <property type="protein sequence ID" value="KAG9955574.1"/>
    <property type="molecule type" value="Genomic_DNA"/>
</dbReference>
<evidence type="ECO:0000256" key="1">
    <source>
        <dbReference type="ARBA" id="ARBA00022468"/>
    </source>
</evidence>
<dbReference type="InterPro" id="IPR050729">
    <property type="entry name" value="Rho-GAP"/>
</dbReference>
<dbReference type="SUPFAM" id="SSF48350">
    <property type="entry name" value="GTPase activation domain, GAP"/>
    <property type="match status" value="1"/>
</dbReference>
<feature type="compositionally biased region" description="Polar residues" evidence="2">
    <location>
        <begin position="327"/>
        <end position="338"/>
    </location>
</feature>
<sequence>IQNAESWGNKRDPVTQTKDKKRSIFGFRGRSSSDTAPGSVPKDLVQSESPVLVRPVFGAPLAEAVEIAPPLDVPVHLPAVVYRSIEYLRAKSASSEEGIFRLSGSNIVIKALKERFNTEGDVKLLEGPYYDIHAVASLLKLYLRELPASILTREHHLEFLKGLDLDEKVKVEVFNVLVNKLPRANRELLDILSTFLREIVDNEGTNKMSVRNVGIVFAPTLNIPAPLISLFVMENTRVFGPPIDITTPVTPYPADTPLSGVTPESVRSSRQKPNSDFSAPSYNQTGFFQQSAVLSRDAYDSGISSSQMANKENGPPSHSDRYPGLNGSRTTQLGNPMSKQAKRESNTLFMNLGPGPMSQRDSPLSRLREADNDE</sequence>
<dbReference type="PROSITE" id="PS50238">
    <property type="entry name" value="RHOGAP"/>
    <property type="match status" value="1"/>
</dbReference>
<dbReference type="SMART" id="SM00324">
    <property type="entry name" value="RhoGAP"/>
    <property type="match status" value="1"/>
</dbReference>
<evidence type="ECO:0000313" key="5">
    <source>
        <dbReference type="Proteomes" id="UP000729357"/>
    </source>
</evidence>
<dbReference type="GO" id="GO:0005938">
    <property type="term" value="C:cell cortex"/>
    <property type="evidence" value="ECO:0007669"/>
    <property type="project" value="UniProtKB-ARBA"/>
</dbReference>
<organism evidence="4 5">
    <name type="scientific">Aureobasidium melanogenum</name>
    <name type="common">Aureobasidium pullulans var. melanogenum</name>
    <dbReference type="NCBI Taxonomy" id="46634"/>
    <lineage>
        <taxon>Eukaryota</taxon>
        <taxon>Fungi</taxon>
        <taxon>Dikarya</taxon>
        <taxon>Ascomycota</taxon>
        <taxon>Pezizomycotina</taxon>
        <taxon>Dothideomycetes</taxon>
        <taxon>Dothideomycetidae</taxon>
        <taxon>Dothideales</taxon>
        <taxon>Saccotheciaceae</taxon>
        <taxon>Aureobasidium</taxon>
    </lineage>
</organism>
<feature type="domain" description="Rho-GAP" evidence="3">
    <location>
        <begin position="59"/>
        <end position="250"/>
    </location>
</feature>
<reference evidence="4" key="1">
    <citation type="journal article" date="2021" name="J Fungi (Basel)">
        <title>Virulence traits and population genomics of the black yeast Aureobasidium melanogenum.</title>
        <authorList>
            <person name="Cernosa A."/>
            <person name="Sun X."/>
            <person name="Gostincar C."/>
            <person name="Fang C."/>
            <person name="Gunde-Cimerman N."/>
            <person name="Song Z."/>
        </authorList>
    </citation>
    <scope>NUCLEOTIDE SEQUENCE</scope>
    <source>
        <strain evidence="4">EXF-9298</strain>
    </source>
</reference>
<feature type="region of interest" description="Disordered" evidence="2">
    <location>
        <begin position="1"/>
        <end position="43"/>
    </location>
</feature>
<proteinExistence type="predicted"/>
<evidence type="ECO:0000256" key="2">
    <source>
        <dbReference type="SAM" id="MobiDB-lite"/>
    </source>
</evidence>
<dbReference type="PANTHER" id="PTHR23176:SF129">
    <property type="entry name" value="RHO GTPASE ACTIVATING PROTEIN AT 16F, ISOFORM E-RELATED"/>
    <property type="match status" value="1"/>
</dbReference>
<evidence type="ECO:0000259" key="3">
    <source>
        <dbReference type="PROSITE" id="PS50238"/>
    </source>
</evidence>
<protein>
    <submittedName>
        <fullName evidence="4">RhoGAP-domain-containing protein</fullName>
    </submittedName>
</protein>
<reference evidence="4" key="2">
    <citation type="submission" date="2021-08" db="EMBL/GenBank/DDBJ databases">
        <authorList>
            <person name="Gostincar C."/>
            <person name="Sun X."/>
            <person name="Song Z."/>
            <person name="Gunde-Cimerman N."/>
        </authorList>
    </citation>
    <scope>NUCLEOTIDE SEQUENCE</scope>
    <source>
        <strain evidence="4">EXF-9298</strain>
    </source>
</reference>
<comment type="caution">
    <text evidence="4">The sequence shown here is derived from an EMBL/GenBank/DDBJ whole genome shotgun (WGS) entry which is preliminary data.</text>
</comment>